<comment type="caution">
    <text evidence="1">The sequence shown here is derived from an EMBL/GenBank/DDBJ whole genome shotgun (WGS) entry which is preliminary data.</text>
</comment>
<keyword evidence="2" id="KW-1185">Reference proteome</keyword>
<dbReference type="AlphaFoldDB" id="T5LPS4"/>
<reference evidence="1" key="1">
    <citation type="submission" date="2011-10" db="EMBL/GenBank/DDBJ databases">
        <title>The Genome Sequence of Oxalobacter formigenes HOxBLS.</title>
        <authorList>
            <consortium name="The Broad Institute Genome Sequencing Platform"/>
            <person name="Earl A."/>
            <person name="Ward D."/>
            <person name="Feldgarden M."/>
            <person name="Gevers D."/>
            <person name="Allison M.J."/>
            <person name="Humphrey S."/>
            <person name="Young S.K."/>
            <person name="Zeng Q."/>
            <person name="Gargeya S."/>
            <person name="Fitzgerald M."/>
            <person name="Haas B."/>
            <person name="Abouelleil A."/>
            <person name="Alvarado L."/>
            <person name="Arachchi H.M."/>
            <person name="Berlin A."/>
            <person name="Brown A."/>
            <person name="Chapman S.B."/>
            <person name="Chen Z."/>
            <person name="Dunbar C."/>
            <person name="Freedman E."/>
            <person name="Gearin G."/>
            <person name="Goldberg J."/>
            <person name="Griggs A."/>
            <person name="Gujja S."/>
            <person name="Heiman D."/>
            <person name="Howarth C."/>
            <person name="Larson L."/>
            <person name="Lui A."/>
            <person name="MacDonald P.J.P."/>
            <person name="Montmayeur A."/>
            <person name="Murphy C."/>
            <person name="Neiman D."/>
            <person name="Pearson M."/>
            <person name="Priest M."/>
            <person name="Roberts A."/>
            <person name="Saif S."/>
            <person name="Shea T."/>
            <person name="Shenoy N."/>
            <person name="Sisk P."/>
            <person name="Stolte C."/>
            <person name="Sykes S."/>
            <person name="Wortman J."/>
            <person name="Nusbaum C."/>
            <person name="Birren B."/>
        </authorList>
    </citation>
    <scope>NUCLEOTIDE SEQUENCE [LARGE SCALE GENOMIC DNA]</scope>
    <source>
        <strain evidence="1">HOxBLS</strain>
    </source>
</reference>
<evidence type="ECO:0000313" key="1">
    <source>
        <dbReference type="EMBL" id="EQM95222.1"/>
    </source>
</evidence>
<proteinExistence type="predicted"/>
<sequence length="88" mass="9942">MWLIWWGEDGFVRMARLEVAVSFPAGSRYPSRFGGHCLFSLRQQEGGRIRVLQRRSPAGKSRVAGVLPFPPAMRCKARGRYPSFRCGA</sequence>
<organism evidence="1 2">
    <name type="scientific">Oxalobacter paraformigenes</name>
    <dbReference type="NCBI Taxonomy" id="556268"/>
    <lineage>
        <taxon>Bacteria</taxon>
        <taxon>Pseudomonadati</taxon>
        <taxon>Pseudomonadota</taxon>
        <taxon>Betaproteobacteria</taxon>
        <taxon>Burkholderiales</taxon>
        <taxon>Oxalobacteraceae</taxon>
        <taxon>Oxalobacter</taxon>
    </lineage>
</organism>
<dbReference type="RefSeq" id="WP_020995022.1">
    <property type="nucleotide sequence ID" value="NZ_CABMNL010000001.1"/>
</dbReference>
<name>T5LPS4_9BURK</name>
<dbReference type="EMBL" id="ACDP02000020">
    <property type="protein sequence ID" value="EQM95222.1"/>
    <property type="molecule type" value="Genomic_DNA"/>
</dbReference>
<accession>T5LPS4</accession>
<dbReference type="Proteomes" id="UP000003973">
    <property type="component" value="Unassembled WGS sequence"/>
</dbReference>
<protein>
    <submittedName>
        <fullName evidence="1">Uncharacterized protein</fullName>
    </submittedName>
</protein>
<gene>
    <name evidence="1" type="ORF">OFAG_02218</name>
</gene>
<dbReference type="HOGENOM" id="CLU_2466069_0_0_4"/>
<evidence type="ECO:0000313" key="2">
    <source>
        <dbReference type="Proteomes" id="UP000003973"/>
    </source>
</evidence>